<organism evidence="2">
    <name type="scientific">Klebsiella oxytoca</name>
    <dbReference type="NCBI Taxonomy" id="571"/>
    <lineage>
        <taxon>Bacteria</taxon>
        <taxon>Pseudomonadati</taxon>
        <taxon>Pseudomonadota</taxon>
        <taxon>Gammaproteobacteria</taxon>
        <taxon>Enterobacterales</taxon>
        <taxon>Enterobacteriaceae</taxon>
        <taxon>Klebsiella/Raoultella group</taxon>
        <taxon>Klebsiella</taxon>
    </lineage>
</organism>
<accession>A0A1Z3MLD5</accession>
<keyword evidence="2" id="KW-0614">Plasmid</keyword>
<evidence type="ECO:0000256" key="1">
    <source>
        <dbReference type="SAM" id="MobiDB-lite"/>
    </source>
</evidence>
<name>A0A1Z3MLD5_KLEOX</name>
<proteinExistence type="predicted"/>
<dbReference type="AlphaFoldDB" id="A0A1Z3MLD5"/>
<sequence>MNDRSMAVLFSYARQGMEGDHAGLKRAPAANRRKPQR</sequence>
<protein>
    <submittedName>
        <fullName evidence="2">Uncharacterized protein</fullName>
    </submittedName>
</protein>
<dbReference type="EMBL" id="KY913897">
    <property type="protein sequence ID" value="ASD48614.1"/>
    <property type="molecule type" value="Genomic_DNA"/>
</dbReference>
<reference evidence="2" key="1">
    <citation type="submission" date="2017-04" db="EMBL/GenBank/DDBJ databases">
        <title>First report of Klebsiella oxytoca strain simultaneously producing NDM-1, IMP-4 and KPC-2 carbapenemases.</title>
        <authorList>
            <person name="Wang J."/>
            <person name="Li J."/>
            <person name="Yuan M."/>
            <person name="Jia Y."/>
            <person name="Zhu X."/>
            <person name="Bai L."/>
            <person name="Bai X."/>
            <person name="Fanning S."/>
        </authorList>
    </citation>
    <scope>NUCLEOTIDE SEQUENCE</scope>
    <source>
        <strain evidence="2">PKOX3</strain>
        <plasmid evidence="2">p1</plasmid>
    </source>
</reference>
<geneLocation type="plasmid" evidence="2">
    <name>p1</name>
</geneLocation>
<evidence type="ECO:0000313" key="2">
    <source>
        <dbReference type="EMBL" id="ASD48614.1"/>
    </source>
</evidence>
<feature type="region of interest" description="Disordered" evidence="1">
    <location>
        <begin position="14"/>
        <end position="37"/>
    </location>
</feature>